<dbReference type="Pfam" id="PF05960">
    <property type="entry name" value="DUF885"/>
    <property type="match status" value="1"/>
</dbReference>
<proteinExistence type="predicted"/>
<dbReference type="PANTHER" id="PTHR33361:SF2">
    <property type="entry name" value="DUF885 DOMAIN-CONTAINING PROTEIN"/>
    <property type="match status" value="1"/>
</dbReference>
<dbReference type="PANTHER" id="PTHR33361">
    <property type="entry name" value="GLR0591 PROTEIN"/>
    <property type="match status" value="1"/>
</dbReference>
<dbReference type="AlphaFoldDB" id="A0AAN9A6F7"/>
<evidence type="ECO:0000313" key="1">
    <source>
        <dbReference type="EMBL" id="KAK7075969.1"/>
    </source>
</evidence>
<dbReference type="InterPro" id="IPR010281">
    <property type="entry name" value="DUF885"/>
</dbReference>
<evidence type="ECO:0008006" key="3">
    <source>
        <dbReference type="Google" id="ProtNLM"/>
    </source>
</evidence>
<gene>
    <name evidence="1" type="ORF">SK128_008140</name>
</gene>
<organism evidence="1 2">
    <name type="scientific">Halocaridina rubra</name>
    <name type="common">Hawaiian red shrimp</name>
    <dbReference type="NCBI Taxonomy" id="373956"/>
    <lineage>
        <taxon>Eukaryota</taxon>
        <taxon>Metazoa</taxon>
        <taxon>Ecdysozoa</taxon>
        <taxon>Arthropoda</taxon>
        <taxon>Crustacea</taxon>
        <taxon>Multicrustacea</taxon>
        <taxon>Malacostraca</taxon>
        <taxon>Eumalacostraca</taxon>
        <taxon>Eucarida</taxon>
        <taxon>Decapoda</taxon>
        <taxon>Pleocyemata</taxon>
        <taxon>Caridea</taxon>
        <taxon>Atyoidea</taxon>
        <taxon>Atyidae</taxon>
        <taxon>Halocaridina</taxon>
    </lineage>
</organism>
<protein>
    <recommendedName>
        <fullName evidence="3">DUF885 domain-containing protein</fullName>
    </recommendedName>
</protein>
<accession>A0AAN9A6F7</accession>
<dbReference type="Proteomes" id="UP001381693">
    <property type="component" value="Unassembled WGS sequence"/>
</dbReference>
<name>A0AAN9A6F7_HALRR</name>
<dbReference type="EMBL" id="JAXCGZ010009950">
    <property type="protein sequence ID" value="KAK7075969.1"/>
    <property type="molecule type" value="Genomic_DNA"/>
</dbReference>
<sequence>MSLSLHEGNPGHHLQGSYAIESEDMPFFRRTMEDRNYAYSPSRFPINTAFVEGWGLYSESLGFDLTLYDDPLVRYGHYSMEIFRASRMVVDTGMHALGWTRQQAVDFMVEHTAEGLADIENEVDRYITWPGQSVAYKVGQMKIKELRNTASSTLGGAFDLKEYHDIVMQSVGPLDLLEDEVNAWIAGGGRRRS</sequence>
<keyword evidence="2" id="KW-1185">Reference proteome</keyword>
<comment type="caution">
    <text evidence="1">The sequence shown here is derived from an EMBL/GenBank/DDBJ whole genome shotgun (WGS) entry which is preliminary data.</text>
</comment>
<reference evidence="1 2" key="1">
    <citation type="submission" date="2023-11" db="EMBL/GenBank/DDBJ databases">
        <title>Halocaridina rubra genome assembly.</title>
        <authorList>
            <person name="Smith C."/>
        </authorList>
    </citation>
    <scope>NUCLEOTIDE SEQUENCE [LARGE SCALE GENOMIC DNA]</scope>
    <source>
        <strain evidence="1">EP-1</strain>
        <tissue evidence="1">Whole</tissue>
    </source>
</reference>
<evidence type="ECO:0000313" key="2">
    <source>
        <dbReference type="Proteomes" id="UP001381693"/>
    </source>
</evidence>